<sequence length="976" mass="104889">MCEPIPDFVRPAADGSVNVRQVLDFHLQHKNLTPIFSWAAEDESLTHVSHVEFARAAHRVAHLLRPAGGEADDGLDRAVVGILALADPLVYTTVIAGCIIAGMTELPTLAQMYPLLGRETLEDPFIVYPRSGKVLLEDVAIYLHSSGSTGFPKPIPMSHRTCVSIAAQDAIVQLRTCAPRMSLGLLPSFHAMGFFTQFLAPLYSGVVACIHPPAALTTPTEYRVPAAPTPGAVMLETKRSKANGIFVVPIFLVRWAQNPEDVAHLASMSFVSYSGGPLAESVGDFLVSKGVPLLSLYGGTEFGAANVYPPLPTKDWSWIEFSPSLKTRWLPVGDNTVARFDDVLTLSNGEKHVPGAMEQLVSTSPLVSGALMFGRGREQLGILVEPTAANAIDPGDEVQLAQFRNQLWSVVEEANGLAPAFARLYKEMILVTRKEKPMSRAPKGTVIRGATLKEYELEINALYETLGTSHGHATGAGSDIAPPTSWSAASLEPWLLAHASSLQLSSTKINPATDLFQQGFDSLGATFLRHRIVGALRAGKLQTAVAKISQNFVYEKSSILGLARALEVLVAGYDADTDGDTSRKHAIEEMIKVYSAGLDAELTPKGTSTSVDGAVVMLTGSTGGLGSHILDLLLRDDKIAKVYAFNRPNTKPMMDRQKTTFQDRGLDVEALASSKVIFLEGDSTQSDLGLSDEVLVELKENLTMIVHNAWTLDFNRTLASFSPHIQSTRTLVDLARSTQHMTRILLTSSIASVHGWDPSRGPVPEEPMLDAQVAVGTGYGEGKYVAERILAASKIPFTTLRIGQLTGSHSTGTWSTSDWVPALVKSSITLGAFPSYPNGTISWLPPDAVAQAIVDLATLCGTESEKIPTVLNLVHPQPVGWDLAFGAMAELAGLPSVPIAEWVGKIESASVDDIENIPAIKLLDFLQSAINGSGDVQFATDLAQKASPAMKALAQKPLALEDAKKWMDYWKGIGFI</sequence>
<reference evidence="5" key="1">
    <citation type="submission" date="2020-05" db="EMBL/GenBank/DDBJ databases">
        <title>Mycena genomes resolve the evolution of fungal bioluminescence.</title>
        <authorList>
            <person name="Tsai I.J."/>
        </authorList>
    </citation>
    <scope>NUCLEOTIDE SEQUENCE</scope>
    <source>
        <strain evidence="5">110903Hualien_Pintung</strain>
    </source>
</reference>
<organism evidence="5 6">
    <name type="scientific">Mycena chlorophos</name>
    <name type="common">Agaric fungus</name>
    <name type="synonym">Agaricus chlorophos</name>
    <dbReference type="NCBI Taxonomy" id="658473"/>
    <lineage>
        <taxon>Eukaryota</taxon>
        <taxon>Fungi</taxon>
        <taxon>Dikarya</taxon>
        <taxon>Basidiomycota</taxon>
        <taxon>Agaricomycotina</taxon>
        <taxon>Agaricomycetes</taxon>
        <taxon>Agaricomycetidae</taxon>
        <taxon>Agaricales</taxon>
        <taxon>Marasmiineae</taxon>
        <taxon>Mycenaceae</taxon>
        <taxon>Mycena</taxon>
    </lineage>
</organism>
<evidence type="ECO:0000313" key="6">
    <source>
        <dbReference type="Proteomes" id="UP000613580"/>
    </source>
</evidence>
<dbReference type="InterPro" id="IPR051414">
    <property type="entry name" value="Adenylate-forming_Reductase"/>
</dbReference>
<evidence type="ECO:0000256" key="1">
    <source>
        <dbReference type="ARBA" id="ARBA00022450"/>
    </source>
</evidence>
<keyword evidence="1" id="KW-0596">Phosphopantetheine</keyword>
<dbReference type="InterPro" id="IPR042099">
    <property type="entry name" value="ANL_N_sf"/>
</dbReference>
<evidence type="ECO:0000259" key="3">
    <source>
        <dbReference type="Pfam" id="PF00501"/>
    </source>
</evidence>
<feature type="domain" description="AMP-dependent synthetase/ligase" evidence="3">
    <location>
        <begin position="136"/>
        <end position="310"/>
    </location>
</feature>
<dbReference type="AlphaFoldDB" id="A0A8H6SWE4"/>
<dbReference type="Gene3D" id="3.40.50.12780">
    <property type="entry name" value="N-terminal domain of ligase-like"/>
    <property type="match status" value="1"/>
</dbReference>
<dbReference type="InterPro" id="IPR013120">
    <property type="entry name" value="FAR_NAD-bd"/>
</dbReference>
<dbReference type="PROSITE" id="PS00455">
    <property type="entry name" value="AMP_BINDING"/>
    <property type="match status" value="1"/>
</dbReference>
<feature type="domain" description="Thioester reductase (TE)" evidence="4">
    <location>
        <begin position="618"/>
        <end position="853"/>
    </location>
</feature>
<evidence type="ECO:0000256" key="2">
    <source>
        <dbReference type="ARBA" id="ARBA00022553"/>
    </source>
</evidence>
<dbReference type="PANTHER" id="PTHR43439">
    <property type="entry name" value="PHENYLACETATE-COENZYME A LIGASE"/>
    <property type="match status" value="1"/>
</dbReference>
<dbReference type="SUPFAM" id="SSF56801">
    <property type="entry name" value="Acetyl-CoA synthetase-like"/>
    <property type="match status" value="1"/>
</dbReference>
<dbReference type="Proteomes" id="UP000613580">
    <property type="component" value="Unassembled WGS sequence"/>
</dbReference>
<name>A0A8H6SWE4_MYCCL</name>
<dbReference type="Pfam" id="PF23562">
    <property type="entry name" value="AMP-binding_C_3"/>
    <property type="match status" value="1"/>
</dbReference>
<dbReference type="InterPro" id="IPR000873">
    <property type="entry name" value="AMP-dep_synth/lig_dom"/>
</dbReference>
<keyword evidence="6" id="KW-1185">Reference proteome</keyword>
<dbReference type="InterPro" id="IPR036291">
    <property type="entry name" value="NAD(P)-bd_dom_sf"/>
</dbReference>
<evidence type="ECO:0000259" key="4">
    <source>
        <dbReference type="Pfam" id="PF07993"/>
    </source>
</evidence>
<dbReference type="PANTHER" id="PTHR43439:SF2">
    <property type="entry name" value="ENZYME, PUTATIVE (JCVI)-RELATED"/>
    <property type="match status" value="1"/>
</dbReference>
<dbReference type="Gene3D" id="3.40.50.720">
    <property type="entry name" value="NAD(P)-binding Rossmann-like Domain"/>
    <property type="match status" value="1"/>
</dbReference>
<comment type="caution">
    <text evidence="5">The sequence shown here is derived from an EMBL/GenBank/DDBJ whole genome shotgun (WGS) entry which is preliminary data.</text>
</comment>
<gene>
    <name evidence="5" type="ORF">HMN09_00809200</name>
</gene>
<dbReference type="Pfam" id="PF07993">
    <property type="entry name" value="NAD_binding_4"/>
    <property type="match status" value="1"/>
</dbReference>
<accession>A0A8H6SWE4</accession>
<dbReference type="SUPFAM" id="SSF51735">
    <property type="entry name" value="NAD(P)-binding Rossmann-fold domains"/>
    <property type="match status" value="1"/>
</dbReference>
<dbReference type="EMBL" id="JACAZE010000010">
    <property type="protein sequence ID" value="KAF7305562.1"/>
    <property type="molecule type" value="Genomic_DNA"/>
</dbReference>
<evidence type="ECO:0000313" key="5">
    <source>
        <dbReference type="EMBL" id="KAF7305562.1"/>
    </source>
</evidence>
<dbReference type="OrthoDB" id="429813at2759"/>
<keyword evidence="2" id="KW-0597">Phosphoprotein</keyword>
<proteinExistence type="predicted"/>
<protein>
    <submittedName>
        <fullName evidence="5">PKS-PP domain-containing protein</fullName>
    </submittedName>
</protein>
<dbReference type="Pfam" id="PF00501">
    <property type="entry name" value="AMP-binding"/>
    <property type="match status" value="1"/>
</dbReference>
<dbReference type="InterPro" id="IPR020845">
    <property type="entry name" value="AMP-binding_CS"/>
</dbReference>